<dbReference type="SMART" id="SM00220">
    <property type="entry name" value="S_TKc"/>
    <property type="match status" value="1"/>
</dbReference>
<keyword evidence="4 8" id="KW-0547">Nucleotide-binding</keyword>
<dbReference type="InterPro" id="IPR000719">
    <property type="entry name" value="Prot_kinase_dom"/>
</dbReference>
<dbReference type="InterPro" id="IPR011009">
    <property type="entry name" value="Kinase-like_dom_sf"/>
</dbReference>
<proteinExistence type="predicted"/>
<dbReference type="Pfam" id="PF00069">
    <property type="entry name" value="Pkinase"/>
    <property type="match status" value="1"/>
</dbReference>
<dbReference type="PANTHER" id="PTHR43289:SF6">
    <property type="entry name" value="SERINE_THREONINE-PROTEIN KINASE NEKL-3"/>
    <property type="match status" value="1"/>
</dbReference>
<evidence type="ECO:0000313" key="12">
    <source>
        <dbReference type="Proteomes" id="UP000326354"/>
    </source>
</evidence>
<keyword evidence="9" id="KW-0472">Membrane</keyword>
<dbReference type="PROSITE" id="PS00107">
    <property type="entry name" value="PROTEIN_KINASE_ATP"/>
    <property type="match status" value="1"/>
</dbReference>
<keyword evidence="12" id="KW-1185">Reference proteome</keyword>
<organism evidence="11 12">
    <name type="scientific">Uabimicrobium amorphum</name>
    <dbReference type="NCBI Taxonomy" id="2596890"/>
    <lineage>
        <taxon>Bacteria</taxon>
        <taxon>Pseudomonadati</taxon>
        <taxon>Planctomycetota</taxon>
        <taxon>Candidatus Uabimicrobiia</taxon>
        <taxon>Candidatus Uabimicrobiales</taxon>
        <taxon>Candidatus Uabimicrobiaceae</taxon>
        <taxon>Candidatus Uabimicrobium</taxon>
    </lineage>
</organism>
<keyword evidence="2" id="KW-0723">Serine/threonine-protein kinase</keyword>
<dbReference type="SUPFAM" id="SSF48452">
    <property type="entry name" value="TPR-like"/>
    <property type="match status" value="1"/>
</dbReference>
<dbReference type="SUPFAM" id="SSF48371">
    <property type="entry name" value="ARM repeat"/>
    <property type="match status" value="1"/>
</dbReference>
<keyword evidence="5 11" id="KW-0418">Kinase</keyword>
<dbReference type="InterPro" id="IPR017441">
    <property type="entry name" value="Protein_kinase_ATP_BS"/>
</dbReference>
<dbReference type="EMBL" id="AP019860">
    <property type="protein sequence ID" value="BBM86503.1"/>
    <property type="molecule type" value="Genomic_DNA"/>
</dbReference>
<dbReference type="SMART" id="SM00028">
    <property type="entry name" value="TPR"/>
    <property type="match status" value="3"/>
</dbReference>
<keyword evidence="7" id="KW-0802">TPR repeat</keyword>
<protein>
    <recommendedName>
        <fullName evidence="1">non-specific serine/threonine protein kinase</fullName>
        <ecNumber evidence="1">2.7.11.1</ecNumber>
    </recommendedName>
</protein>
<keyword evidence="9" id="KW-0812">Transmembrane</keyword>
<evidence type="ECO:0000256" key="5">
    <source>
        <dbReference type="ARBA" id="ARBA00022777"/>
    </source>
</evidence>
<reference evidence="11 12" key="1">
    <citation type="submission" date="2019-08" db="EMBL/GenBank/DDBJ databases">
        <title>Complete genome sequence of Candidatus Uab amorphum.</title>
        <authorList>
            <person name="Shiratori T."/>
            <person name="Suzuki S."/>
            <person name="Kakizawa Y."/>
            <person name="Ishida K."/>
        </authorList>
    </citation>
    <scope>NUCLEOTIDE SEQUENCE [LARGE SCALE GENOMIC DNA]</scope>
    <source>
        <strain evidence="11 12">SRT547</strain>
    </source>
</reference>
<dbReference type="RefSeq" id="WP_151970557.1">
    <property type="nucleotide sequence ID" value="NZ_AP019860.1"/>
</dbReference>
<dbReference type="FunFam" id="1.10.510.10:FF:000021">
    <property type="entry name" value="Serine/threonine protein kinase"/>
    <property type="match status" value="1"/>
</dbReference>
<evidence type="ECO:0000256" key="3">
    <source>
        <dbReference type="ARBA" id="ARBA00022679"/>
    </source>
</evidence>
<dbReference type="GO" id="GO:0005524">
    <property type="term" value="F:ATP binding"/>
    <property type="evidence" value="ECO:0007669"/>
    <property type="project" value="UniProtKB-UniRule"/>
</dbReference>
<dbReference type="EC" id="2.7.11.1" evidence="1"/>
<dbReference type="SUPFAM" id="SSF56112">
    <property type="entry name" value="Protein kinase-like (PK-like)"/>
    <property type="match status" value="1"/>
</dbReference>
<feature type="repeat" description="TPR" evidence="7">
    <location>
        <begin position="479"/>
        <end position="512"/>
    </location>
</feature>
<keyword evidence="3" id="KW-0808">Transferase</keyword>
<accession>A0A5S9IQZ2</accession>
<evidence type="ECO:0000256" key="2">
    <source>
        <dbReference type="ARBA" id="ARBA00022527"/>
    </source>
</evidence>
<dbReference type="PROSITE" id="PS00108">
    <property type="entry name" value="PROTEIN_KINASE_ST"/>
    <property type="match status" value="1"/>
</dbReference>
<feature type="binding site" evidence="8">
    <location>
        <position position="35"/>
    </location>
    <ligand>
        <name>ATP</name>
        <dbReference type="ChEBI" id="CHEBI:30616"/>
    </ligand>
</feature>
<dbReference type="OrthoDB" id="6111975at2"/>
<keyword evidence="9" id="KW-1133">Transmembrane helix</keyword>
<evidence type="ECO:0000256" key="4">
    <source>
        <dbReference type="ARBA" id="ARBA00022741"/>
    </source>
</evidence>
<gene>
    <name evidence="11" type="ORF">UABAM_04889</name>
</gene>
<feature type="repeat" description="TPR" evidence="7">
    <location>
        <begin position="513"/>
        <end position="546"/>
    </location>
</feature>
<keyword evidence="6 8" id="KW-0067">ATP-binding</keyword>
<evidence type="ECO:0000256" key="9">
    <source>
        <dbReference type="SAM" id="Phobius"/>
    </source>
</evidence>
<dbReference type="KEGG" id="uam:UABAM_04889"/>
<evidence type="ECO:0000256" key="6">
    <source>
        <dbReference type="ARBA" id="ARBA00022840"/>
    </source>
</evidence>
<name>A0A5S9IQZ2_UABAM</name>
<sequence length="1324" mass="155761">MNDNKYEIIEELGRGGMGVVYKAKDNSVQRIVAIKTLLQMSPKAIERFFREMRSMSRIQHPNIVRLYEMGNISGRYFYSMEYIAGQDLAKYSQTHKLSFREMAKIMSKVARAIHVVHNEGIIHRDLKPQNILLGESKEPYIMDFGLAKAIDCEGDLTKSAQVLGTPFYMSPEQAQGKLENIDYRSDIYALGVILYELLTYEKPYSAGSLVELFCKIIEAPVTAPRKKNKQIPVSLENICLKAMEKKKEHRYQQADLMARDLERFLRGKSISRTKRKAPLWKNIAMVFVLMFFCLGIYLTFFSQRQQTNIHITLTSEDYITNVQNLRKEGLFQEAREILENSTKKPNAELQELLFATYIDLNMHEKAKAMLALVDKNSDFVSMSMGKMFFQEKDFTKAKKYWEKVRQNPYVRDEVCHYLGRLNFYEGNYAQAVQMLQQVDTSKYNTKYHPFYLGKSLFYQEKYSLALPHLQKIYEKIFSAEIYEMMAKCYAKVDQFERSCTFWKKCLDLQPDNSYFFTEYAKILYLQKKYITANNNFLKAMDLDPQNWNAISGILEINHYYPLLNWQNSIHLIKSTGDIFHYRPVDIHKFYLQQVLQDNKEVYSVWNHLQSKTGNPKIFLKILSSSSTKSQQTSIQALFSLRHTDLEPIVTEYIKPLSPEKRNKVQGIWKMIYRRKLSEQKQALYYRLAQLSLYKNSDLYRSLFSEKSMILQIFQDHKQKVIHRYLAAQYLLKNLRMNVLKTMSKSKEDRIGALIAAIVLNENNFSQPIPKVNETASLDPFLRFLIIHNAKNNEILFREMRQDNNIAVKVYAATLLVYKNLKLPRKEEVKKTLEWCAQQKNLKLIFRLCAYNALWKSFHNETRARKKRYTQPFSHRKFLLDSLDNDNEQIQLLAMRYPFRYKIPGYREKLVELVKHSNLQIQHTALLTLSFLDADHPIFLKVIDSDRYSLSMRSLAFLFYFFQSLHSGDMWKILQKIRVLENKMHKWLSDPDPRFRGMLANNAALLGYQSPQNLKKEKDPRVQVFILAGMRRASFLPRYKISRQKRDKIAQKYINSSHDDLRIAAQLVKISCSSSDEWPQIFAQAQKANHVTQRGVANAFASIVQGQIMERMPKEYRFRFYDIDAYQKIYLETFDALLKTKQATDIRKGLFYSDQLMHLNETSHLLAILHTYEKLYSQAIEYYKKSIAHSNDTFLQKCELAILYARLDMKAELRKFLDVHFTKVIPEKKLNILQEQLRKTATVAIKMQSYSVATNILLQLLQNNKKASFVLDLARCCAKENPQNAFILLKEARLLSKNKLLYSKVIRYDEFSHLDEQLLRKIFRK</sequence>
<dbReference type="Gene3D" id="3.30.200.20">
    <property type="entry name" value="Phosphorylase Kinase, domain 1"/>
    <property type="match status" value="1"/>
</dbReference>
<evidence type="ECO:0000256" key="1">
    <source>
        <dbReference type="ARBA" id="ARBA00012513"/>
    </source>
</evidence>
<dbReference type="Gene3D" id="1.10.510.10">
    <property type="entry name" value="Transferase(Phosphotransferase) domain 1"/>
    <property type="match status" value="1"/>
</dbReference>
<evidence type="ECO:0000256" key="8">
    <source>
        <dbReference type="PROSITE-ProRule" id="PRU10141"/>
    </source>
</evidence>
<feature type="domain" description="Protein kinase" evidence="10">
    <location>
        <begin position="6"/>
        <end position="265"/>
    </location>
</feature>
<evidence type="ECO:0000259" key="10">
    <source>
        <dbReference type="PROSITE" id="PS50011"/>
    </source>
</evidence>
<dbReference type="InterPro" id="IPR019734">
    <property type="entry name" value="TPR_rpt"/>
</dbReference>
<evidence type="ECO:0000256" key="7">
    <source>
        <dbReference type="PROSITE-ProRule" id="PRU00339"/>
    </source>
</evidence>
<feature type="transmembrane region" description="Helical" evidence="9">
    <location>
        <begin position="279"/>
        <end position="300"/>
    </location>
</feature>
<dbReference type="InterPro" id="IPR011990">
    <property type="entry name" value="TPR-like_helical_dom_sf"/>
</dbReference>
<evidence type="ECO:0000313" key="11">
    <source>
        <dbReference type="EMBL" id="BBM86503.1"/>
    </source>
</evidence>
<dbReference type="GO" id="GO:0004674">
    <property type="term" value="F:protein serine/threonine kinase activity"/>
    <property type="evidence" value="ECO:0007669"/>
    <property type="project" value="UniProtKB-KW"/>
</dbReference>
<dbReference type="InterPro" id="IPR008271">
    <property type="entry name" value="Ser/Thr_kinase_AS"/>
</dbReference>
<dbReference type="PROSITE" id="PS50005">
    <property type="entry name" value="TPR"/>
    <property type="match status" value="2"/>
</dbReference>
<dbReference type="CDD" id="cd14014">
    <property type="entry name" value="STKc_PknB_like"/>
    <property type="match status" value="1"/>
</dbReference>
<dbReference type="PANTHER" id="PTHR43289">
    <property type="entry name" value="MITOGEN-ACTIVATED PROTEIN KINASE KINASE KINASE 20-RELATED"/>
    <property type="match status" value="1"/>
</dbReference>
<dbReference type="Gene3D" id="1.25.40.10">
    <property type="entry name" value="Tetratricopeptide repeat domain"/>
    <property type="match status" value="1"/>
</dbReference>
<dbReference type="InterPro" id="IPR016024">
    <property type="entry name" value="ARM-type_fold"/>
</dbReference>
<dbReference type="PROSITE" id="PS50011">
    <property type="entry name" value="PROTEIN_KINASE_DOM"/>
    <property type="match status" value="1"/>
</dbReference>
<dbReference type="Proteomes" id="UP000326354">
    <property type="component" value="Chromosome"/>
</dbReference>